<dbReference type="Gene3D" id="3.90.1300.10">
    <property type="entry name" value="Amidase signature (AS) domain"/>
    <property type="match status" value="1"/>
</dbReference>
<dbReference type="Pfam" id="PF01425">
    <property type="entry name" value="Amidase"/>
    <property type="match status" value="1"/>
</dbReference>
<keyword evidence="3" id="KW-1185">Reference proteome</keyword>
<comment type="caution">
    <text evidence="2">The sequence shown here is derived from an EMBL/GenBank/DDBJ whole genome shotgun (WGS) entry which is preliminary data.</text>
</comment>
<dbReference type="InterPro" id="IPR036928">
    <property type="entry name" value="AS_sf"/>
</dbReference>
<name>A0AAV6K7F3_9ERIC</name>
<feature type="domain" description="Amidase" evidence="1">
    <location>
        <begin position="4"/>
        <end position="82"/>
    </location>
</feature>
<dbReference type="EMBL" id="JACTNZ010000005">
    <property type="protein sequence ID" value="KAG5548351.1"/>
    <property type="molecule type" value="Genomic_DNA"/>
</dbReference>
<sequence length="112" mass="12269">MREVDKIERNKEVGPSAGVLVAVKDNICSADMQTTPGSRVSERYRLPFNATTMRKLRESGSIIVGKTNLDEFGIGSTTEASPCQNKSLVDKVSVDKRRKIRVSKMVGLAKGK</sequence>
<reference evidence="2" key="1">
    <citation type="submission" date="2020-08" db="EMBL/GenBank/DDBJ databases">
        <title>Plant Genome Project.</title>
        <authorList>
            <person name="Zhang R.-G."/>
        </authorList>
    </citation>
    <scope>NUCLEOTIDE SEQUENCE</scope>
    <source>
        <strain evidence="2">WSP0</strain>
        <tissue evidence="2">Leaf</tissue>
    </source>
</reference>
<evidence type="ECO:0000313" key="2">
    <source>
        <dbReference type="EMBL" id="KAG5548351.1"/>
    </source>
</evidence>
<organism evidence="2 3">
    <name type="scientific">Rhododendron griersonianum</name>
    <dbReference type="NCBI Taxonomy" id="479676"/>
    <lineage>
        <taxon>Eukaryota</taxon>
        <taxon>Viridiplantae</taxon>
        <taxon>Streptophyta</taxon>
        <taxon>Embryophyta</taxon>
        <taxon>Tracheophyta</taxon>
        <taxon>Spermatophyta</taxon>
        <taxon>Magnoliopsida</taxon>
        <taxon>eudicotyledons</taxon>
        <taxon>Gunneridae</taxon>
        <taxon>Pentapetalae</taxon>
        <taxon>asterids</taxon>
        <taxon>Ericales</taxon>
        <taxon>Ericaceae</taxon>
        <taxon>Ericoideae</taxon>
        <taxon>Rhodoreae</taxon>
        <taxon>Rhododendron</taxon>
    </lineage>
</organism>
<protein>
    <recommendedName>
        <fullName evidence="1">Amidase domain-containing protein</fullName>
    </recommendedName>
</protein>
<evidence type="ECO:0000259" key="1">
    <source>
        <dbReference type="Pfam" id="PF01425"/>
    </source>
</evidence>
<accession>A0AAV6K7F3</accession>
<dbReference type="InterPro" id="IPR000120">
    <property type="entry name" value="Amidase"/>
</dbReference>
<dbReference type="PANTHER" id="PTHR11895">
    <property type="entry name" value="TRANSAMIDASE"/>
    <property type="match status" value="1"/>
</dbReference>
<gene>
    <name evidence="2" type="ORF">RHGRI_013896</name>
</gene>
<proteinExistence type="predicted"/>
<dbReference type="PANTHER" id="PTHR11895:SF7">
    <property type="entry name" value="GLUTAMYL-TRNA(GLN) AMIDOTRANSFERASE SUBUNIT A, MITOCHONDRIAL"/>
    <property type="match status" value="1"/>
</dbReference>
<dbReference type="GO" id="GO:0050567">
    <property type="term" value="F:glutaminyl-tRNA synthase (glutamine-hydrolyzing) activity"/>
    <property type="evidence" value="ECO:0007669"/>
    <property type="project" value="TreeGrafter"/>
</dbReference>
<evidence type="ECO:0000313" key="3">
    <source>
        <dbReference type="Proteomes" id="UP000823749"/>
    </source>
</evidence>
<dbReference type="InterPro" id="IPR023631">
    <property type="entry name" value="Amidase_dom"/>
</dbReference>
<dbReference type="AlphaFoldDB" id="A0AAV6K7F3"/>
<dbReference type="SUPFAM" id="SSF75304">
    <property type="entry name" value="Amidase signature (AS) enzymes"/>
    <property type="match status" value="1"/>
</dbReference>
<dbReference type="Proteomes" id="UP000823749">
    <property type="component" value="Chromosome 5"/>
</dbReference>